<gene>
    <name evidence="1" type="ordered locus">BAV2271</name>
</gene>
<name>Q2KYL0_BORA1</name>
<dbReference type="STRING" id="360910.BAV2271"/>
<keyword evidence="2" id="KW-1185">Reference proteome</keyword>
<evidence type="ECO:0000313" key="1">
    <source>
        <dbReference type="EMBL" id="CAJ49881.1"/>
    </source>
</evidence>
<protein>
    <submittedName>
        <fullName evidence="1">Uncharacterized protein</fullName>
    </submittedName>
</protein>
<dbReference type="HOGENOM" id="CLU_2909178_0_0_4"/>
<dbReference type="Proteomes" id="UP000001977">
    <property type="component" value="Chromosome"/>
</dbReference>
<dbReference type="EMBL" id="AM167904">
    <property type="protein sequence ID" value="CAJ49881.1"/>
    <property type="molecule type" value="Genomic_DNA"/>
</dbReference>
<dbReference type="AlphaFoldDB" id="Q2KYL0"/>
<dbReference type="KEGG" id="bav:BAV2271"/>
<reference evidence="1 2" key="1">
    <citation type="journal article" date="2006" name="J. Bacteriol.">
        <title>Comparison of the genome sequence of the poultry pathogen Bordetella avium with those of B. bronchiseptica, B. pertussis, and B. parapertussis reveals extensive diversity in surface structures associated with host interaction.</title>
        <authorList>
            <person name="Sebaihia M."/>
            <person name="Preston A."/>
            <person name="Maskell D.J."/>
            <person name="Kuzmiak H."/>
            <person name="Connell T.D."/>
            <person name="King N.D."/>
            <person name="Orndorff P.E."/>
            <person name="Miyamoto D.M."/>
            <person name="Thomson N.R."/>
            <person name="Harris D."/>
            <person name="Goble A."/>
            <person name="Lord A."/>
            <person name="Murphy L."/>
            <person name="Quail M.A."/>
            <person name="Rutter S."/>
            <person name="Squares R."/>
            <person name="Squares S."/>
            <person name="Woodward J."/>
            <person name="Parkhill J."/>
            <person name="Temple L.M."/>
        </authorList>
    </citation>
    <scope>NUCLEOTIDE SEQUENCE [LARGE SCALE GENOMIC DNA]</scope>
    <source>
        <strain evidence="1 2">197N</strain>
    </source>
</reference>
<proteinExistence type="predicted"/>
<evidence type="ECO:0000313" key="2">
    <source>
        <dbReference type="Proteomes" id="UP000001977"/>
    </source>
</evidence>
<feature type="non-terminal residue" evidence="1">
    <location>
        <position position="1"/>
    </location>
</feature>
<accession>Q2KYL0</accession>
<organism evidence="1 2">
    <name type="scientific">Bordetella avium (strain 197N)</name>
    <dbReference type="NCBI Taxonomy" id="360910"/>
    <lineage>
        <taxon>Bacteria</taxon>
        <taxon>Pseudomonadati</taxon>
        <taxon>Pseudomonadota</taxon>
        <taxon>Betaproteobacteria</taxon>
        <taxon>Burkholderiales</taxon>
        <taxon>Alcaligenaceae</taxon>
        <taxon>Bordetella</taxon>
    </lineage>
</organism>
<sequence>VCFVVSGAGRVDAREASIVTTSSRLSQDSALLARSTPLLMFTDMSRIAEHEVGETAVRRQVQ</sequence>